<dbReference type="InterPro" id="IPR018376">
    <property type="entry name" value="Enoyl-CoA_hyd/isom_CS"/>
</dbReference>
<evidence type="ECO:0000256" key="1">
    <source>
        <dbReference type="ARBA" id="ARBA00004275"/>
    </source>
</evidence>
<dbReference type="AlphaFoldDB" id="W2RM60"/>
<dbReference type="InterPro" id="IPR014748">
    <property type="entry name" value="Enoyl-CoA_hydra_C"/>
</dbReference>
<gene>
    <name evidence="8" type="ORF">HMPREF1541_07811</name>
</gene>
<accession>W2RM60</accession>
<dbReference type="Gene3D" id="3.90.226.10">
    <property type="entry name" value="2-enoyl-CoA Hydratase, Chain A, domain 1"/>
    <property type="match status" value="1"/>
</dbReference>
<evidence type="ECO:0000256" key="3">
    <source>
        <dbReference type="ARBA" id="ARBA00005254"/>
    </source>
</evidence>
<dbReference type="EMBL" id="KB822724">
    <property type="protein sequence ID" value="ETN36824.1"/>
    <property type="molecule type" value="Genomic_DNA"/>
</dbReference>
<dbReference type="SUPFAM" id="SSF52096">
    <property type="entry name" value="ClpP/crotonase"/>
    <property type="match status" value="1"/>
</dbReference>
<evidence type="ECO:0000256" key="6">
    <source>
        <dbReference type="ARBA" id="ARBA00023239"/>
    </source>
</evidence>
<name>W2RM60_CYPE1</name>
<keyword evidence="9" id="KW-1185">Reference proteome</keyword>
<evidence type="ECO:0000256" key="7">
    <source>
        <dbReference type="RuleBase" id="RU003707"/>
    </source>
</evidence>
<evidence type="ECO:0008006" key="10">
    <source>
        <dbReference type="Google" id="ProtNLM"/>
    </source>
</evidence>
<dbReference type="FunFam" id="3.90.226.10:FF:000074">
    <property type="entry name" value="Enoyl-CoA hydratase (AFU_orthologue AFUA_2G10650)"/>
    <property type="match status" value="1"/>
</dbReference>
<dbReference type="GO" id="GO:0005739">
    <property type="term" value="C:mitochondrion"/>
    <property type="evidence" value="ECO:0007669"/>
    <property type="project" value="TreeGrafter"/>
</dbReference>
<dbReference type="RefSeq" id="XP_008720356.1">
    <property type="nucleotide sequence ID" value="XM_008722134.1"/>
</dbReference>
<evidence type="ECO:0000313" key="8">
    <source>
        <dbReference type="EMBL" id="ETN36824.1"/>
    </source>
</evidence>
<dbReference type="CDD" id="cd06558">
    <property type="entry name" value="crotonase-like"/>
    <property type="match status" value="1"/>
</dbReference>
<protein>
    <recommendedName>
        <fullName evidence="10">Enoyl-CoA hydratase</fullName>
    </recommendedName>
</protein>
<dbReference type="eggNOG" id="KOG1680">
    <property type="taxonomic scope" value="Eukaryota"/>
</dbReference>
<evidence type="ECO:0000256" key="4">
    <source>
        <dbReference type="ARBA" id="ARBA00023140"/>
    </source>
</evidence>
<reference evidence="8 9" key="1">
    <citation type="submission" date="2013-03" db="EMBL/GenBank/DDBJ databases">
        <title>The Genome Sequence of Phialophora europaea CBS 101466.</title>
        <authorList>
            <consortium name="The Broad Institute Genomics Platform"/>
            <person name="Cuomo C."/>
            <person name="de Hoog S."/>
            <person name="Gorbushina A."/>
            <person name="Walker B."/>
            <person name="Young S.K."/>
            <person name="Zeng Q."/>
            <person name="Gargeya S."/>
            <person name="Fitzgerald M."/>
            <person name="Haas B."/>
            <person name="Abouelleil A."/>
            <person name="Allen A.W."/>
            <person name="Alvarado L."/>
            <person name="Arachchi H.M."/>
            <person name="Berlin A.M."/>
            <person name="Chapman S.B."/>
            <person name="Gainer-Dewar J."/>
            <person name="Goldberg J."/>
            <person name="Griggs A."/>
            <person name="Gujja S."/>
            <person name="Hansen M."/>
            <person name="Howarth C."/>
            <person name="Imamovic A."/>
            <person name="Ireland A."/>
            <person name="Larimer J."/>
            <person name="McCowan C."/>
            <person name="Murphy C."/>
            <person name="Pearson M."/>
            <person name="Poon T.W."/>
            <person name="Priest M."/>
            <person name="Roberts A."/>
            <person name="Saif S."/>
            <person name="Shea T."/>
            <person name="Sisk P."/>
            <person name="Sykes S."/>
            <person name="Wortman J."/>
            <person name="Nusbaum C."/>
            <person name="Birren B."/>
        </authorList>
    </citation>
    <scope>NUCLEOTIDE SEQUENCE [LARGE SCALE GENOMIC DNA]</scope>
    <source>
        <strain evidence="8 9">CBS 101466</strain>
    </source>
</reference>
<dbReference type="VEuPathDB" id="FungiDB:HMPREF1541_07811"/>
<proteinExistence type="inferred from homology"/>
<sequence>MSHYNQTSPPPTPTFLKLTFPIPRVVLVTMDRPSAMNCINAAGAEELAAVWSWLDSEPNLTVAVLTGAGDKAFSAGADLKEWAQSLTPGAAPRRVTKAKGVGLSRRRGKKPVIAAVNGLALGGGTEFAVNCDLVVAAERAEFGLPEVTRGVAPFAGALPRLIRSIGLQRASEFALTGQRISATKALEWGLVNKVVPQMDVVKEALRYAELIATNSPDSIICTRSGLREGWAKADVEHAVQTTHDNEFAELQKGENIKEGLAAFAEKRKPRWKPARL</sequence>
<dbReference type="STRING" id="1220924.W2RM60"/>
<dbReference type="Gene3D" id="1.10.12.10">
    <property type="entry name" value="Lyase 2-enoyl-coa Hydratase, Chain A, domain 2"/>
    <property type="match status" value="1"/>
</dbReference>
<evidence type="ECO:0000256" key="2">
    <source>
        <dbReference type="ARBA" id="ARBA00004924"/>
    </source>
</evidence>
<organism evidence="8 9">
    <name type="scientific">Cyphellophora europaea (strain CBS 101466)</name>
    <name type="common">Phialophora europaea</name>
    <dbReference type="NCBI Taxonomy" id="1220924"/>
    <lineage>
        <taxon>Eukaryota</taxon>
        <taxon>Fungi</taxon>
        <taxon>Dikarya</taxon>
        <taxon>Ascomycota</taxon>
        <taxon>Pezizomycotina</taxon>
        <taxon>Eurotiomycetes</taxon>
        <taxon>Chaetothyriomycetidae</taxon>
        <taxon>Chaetothyriales</taxon>
        <taxon>Cyphellophoraceae</taxon>
        <taxon>Cyphellophora</taxon>
    </lineage>
</organism>
<dbReference type="GO" id="GO:0016853">
    <property type="term" value="F:isomerase activity"/>
    <property type="evidence" value="ECO:0007669"/>
    <property type="project" value="UniProtKB-KW"/>
</dbReference>
<dbReference type="PANTHER" id="PTHR11941">
    <property type="entry name" value="ENOYL-COA HYDRATASE-RELATED"/>
    <property type="match status" value="1"/>
</dbReference>
<comment type="subcellular location">
    <subcellularLocation>
        <location evidence="1">Peroxisome</location>
    </subcellularLocation>
</comment>
<dbReference type="OrthoDB" id="2139957at2759"/>
<comment type="pathway">
    <text evidence="2">Siderophore biosynthesis.</text>
</comment>
<dbReference type="PROSITE" id="PS00166">
    <property type="entry name" value="ENOYL_COA_HYDRATASE"/>
    <property type="match status" value="1"/>
</dbReference>
<keyword evidence="5" id="KW-0413">Isomerase</keyword>
<dbReference type="GO" id="GO:0016829">
    <property type="term" value="F:lyase activity"/>
    <property type="evidence" value="ECO:0007669"/>
    <property type="project" value="UniProtKB-KW"/>
</dbReference>
<dbReference type="InParanoid" id="W2RM60"/>
<dbReference type="Pfam" id="PF00378">
    <property type="entry name" value="ECH_1"/>
    <property type="match status" value="1"/>
</dbReference>
<dbReference type="PANTHER" id="PTHR11941:SF158">
    <property type="entry name" value="ENOYL-COA HYDRATASE (AFU_ORTHOLOGUE AFUA_2G10650)"/>
    <property type="match status" value="1"/>
</dbReference>
<dbReference type="GO" id="GO:0005777">
    <property type="term" value="C:peroxisome"/>
    <property type="evidence" value="ECO:0007669"/>
    <property type="project" value="UniProtKB-SubCell"/>
</dbReference>
<comment type="similarity">
    <text evidence="3 7">Belongs to the enoyl-CoA hydratase/isomerase family.</text>
</comment>
<keyword evidence="6" id="KW-0456">Lyase</keyword>
<dbReference type="GeneID" id="19975150"/>
<dbReference type="InterPro" id="IPR029045">
    <property type="entry name" value="ClpP/crotonase-like_dom_sf"/>
</dbReference>
<dbReference type="InterPro" id="IPR001753">
    <property type="entry name" value="Enoyl-CoA_hydra/iso"/>
</dbReference>
<evidence type="ECO:0000313" key="9">
    <source>
        <dbReference type="Proteomes" id="UP000030752"/>
    </source>
</evidence>
<keyword evidence="4" id="KW-0576">Peroxisome</keyword>
<dbReference type="HOGENOM" id="CLU_009834_7_6_1"/>
<evidence type="ECO:0000256" key="5">
    <source>
        <dbReference type="ARBA" id="ARBA00023235"/>
    </source>
</evidence>
<dbReference type="GO" id="GO:0006635">
    <property type="term" value="P:fatty acid beta-oxidation"/>
    <property type="evidence" value="ECO:0007669"/>
    <property type="project" value="TreeGrafter"/>
</dbReference>
<dbReference type="Proteomes" id="UP000030752">
    <property type="component" value="Unassembled WGS sequence"/>
</dbReference>